<comment type="caution">
    <text evidence="4">The sequence shown here is derived from an EMBL/GenBank/DDBJ whole genome shotgun (WGS) entry which is preliminary data.</text>
</comment>
<protein>
    <recommendedName>
        <fullName evidence="2 3">Small ribosomal subunit protein bS6</fullName>
    </recommendedName>
</protein>
<evidence type="ECO:0000256" key="1">
    <source>
        <dbReference type="ARBA" id="ARBA00009512"/>
    </source>
</evidence>
<evidence type="ECO:0000256" key="3">
    <source>
        <dbReference type="HAMAP-Rule" id="MF_00360"/>
    </source>
</evidence>
<dbReference type="SUPFAM" id="SSF54995">
    <property type="entry name" value="Ribosomal protein S6"/>
    <property type="match status" value="1"/>
</dbReference>
<dbReference type="GO" id="GO:0005840">
    <property type="term" value="C:ribosome"/>
    <property type="evidence" value="ECO:0007669"/>
    <property type="project" value="UniProtKB-KW"/>
</dbReference>
<evidence type="ECO:0000256" key="2">
    <source>
        <dbReference type="ARBA" id="ARBA00035294"/>
    </source>
</evidence>
<dbReference type="InterPro" id="IPR035980">
    <property type="entry name" value="Ribosomal_bS6_sf"/>
</dbReference>
<proteinExistence type="inferred from homology"/>
<dbReference type="AlphaFoldDB" id="A0A0G0K1T0"/>
<keyword evidence="3" id="KW-0699">rRNA-binding</keyword>
<dbReference type="STRING" id="1618336.US94_C0029G0003"/>
<keyword evidence="3" id="KW-0687">Ribonucleoprotein</keyword>
<accession>A0A0G0K1T0</accession>
<dbReference type="Gene3D" id="3.30.70.60">
    <property type="match status" value="1"/>
</dbReference>
<dbReference type="InterPro" id="IPR020814">
    <property type="entry name" value="Ribosomal_S6_plastid/chlpt"/>
</dbReference>
<dbReference type="EMBL" id="LBUX01000029">
    <property type="protein sequence ID" value="KKQ73658.1"/>
    <property type="molecule type" value="Genomic_DNA"/>
</dbReference>
<dbReference type="GO" id="GO:0003735">
    <property type="term" value="F:structural constituent of ribosome"/>
    <property type="evidence" value="ECO:0007669"/>
    <property type="project" value="InterPro"/>
</dbReference>
<dbReference type="InterPro" id="IPR000529">
    <property type="entry name" value="Ribosomal_bS6"/>
</dbReference>
<dbReference type="GO" id="GO:0006412">
    <property type="term" value="P:translation"/>
    <property type="evidence" value="ECO:0007669"/>
    <property type="project" value="UniProtKB-UniRule"/>
</dbReference>
<name>A0A0G0K1T0_9BACT</name>
<keyword evidence="3" id="KW-0694">RNA-binding</keyword>
<comment type="similarity">
    <text evidence="1 3">Belongs to the bacterial ribosomal protein bS6 family.</text>
</comment>
<dbReference type="Proteomes" id="UP000034498">
    <property type="component" value="Unassembled WGS sequence"/>
</dbReference>
<dbReference type="GO" id="GO:0019843">
    <property type="term" value="F:rRNA binding"/>
    <property type="evidence" value="ECO:0007669"/>
    <property type="project" value="UniProtKB-UniRule"/>
</dbReference>
<dbReference type="GO" id="GO:1990904">
    <property type="term" value="C:ribonucleoprotein complex"/>
    <property type="evidence" value="ECO:0007669"/>
    <property type="project" value="UniProtKB-KW"/>
</dbReference>
<comment type="function">
    <text evidence="3">Binds together with bS18 to 16S ribosomal RNA.</text>
</comment>
<dbReference type="InterPro" id="IPR014717">
    <property type="entry name" value="Transl_elong_EF1B/ribsomal_bS6"/>
</dbReference>
<dbReference type="HAMAP" id="MF_00360">
    <property type="entry name" value="Ribosomal_bS6"/>
    <property type="match status" value="1"/>
</dbReference>
<keyword evidence="3" id="KW-0689">Ribosomal protein</keyword>
<reference evidence="4 5" key="1">
    <citation type="journal article" date="2015" name="Nature">
        <title>rRNA introns, odd ribosomes, and small enigmatic genomes across a large radiation of phyla.</title>
        <authorList>
            <person name="Brown C.T."/>
            <person name="Hug L.A."/>
            <person name="Thomas B.C."/>
            <person name="Sharon I."/>
            <person name="Castelle C.J."/>
            <person name="Singh A."/>
            <person name="Wilkins M.J."/>
            <person name="Williams K.H."/>
            <person name="Banfield J.F."/>
        </authorList>
    </citation>
    <scope>NUCLEOTIDE SEQUENCE [LARGE SCALE GENOMIC DNA]</scope>
</reference>
<sequence length="228" mass="25889">MNNYKKLWLRLLSAEILLKIMKEYEITFITKEPFDTAPSIKLGASQGKDLKDSPVKKEIESLGGKILSTSSIGQKQFTYKIKKETAGTYSSAIFEIEPEKVNELNNKLVLKPEILRHLIIITRAVKIPLESAPKPIVEKIAAPEEKLELPEVEEKPALPTPVETIKEELKEKVKKPTEKKLVEAKKPVKEKLFEKEKPASKPAIKKEDISPDDRLKALDKKLDELLKE</sequence>
<dbReference type="CDD" id="cd00473">
    <property type="entry name" value="bS6"/>
    <property type="match status" value="1"/>
</dbReference>
<evidence type="ECO:0000313" key="5">
    <source>
        <dbReference type="Proteomes" id="UP000034498"/>
    </source>
</evidence>
<gene>
    <name evidence="3" type="primary">rpsF</name>
    <name evidence="4" type="ORF">US94_C0029G0003</name>
</gene>
<dbReference type="Pfam" id="PF01250">
    <property type="entry name" value="Ribosomal_S6"/>
    <property type="match status" value="1"/>
</dbReference>
<evidence type="ECO:0000313" key="4">
    <source>
        <dbReference type="EMBL" id="KKQ73658.1"/>
    </source>
</evidence>
<organism evidence="4 5">
    <name type="scientific">Berkelbacteria bacterium GW2011_GWB1_38_5</name>
    <dbReference type="NCBI Taxonomy" id="1618336"/>
    <lineage>
        <taxon>Bacteria</taxon>
        <taxon>Candidatus Berkelbacteria</taxon>
    </lineage>
</organism>